<dbReference type="GO" id="GO:0030246">
    <property type="term" value="F:carbohydrate binding"/>
    <property type="evidence" value="ECO:0007669"/>
    <property type="project" value="InterPro"/>
</dbReference>
<gene>
    <name evidence="2" type="ORF">NIES2135_44350</name>
</gene>
<dbReference type="PANTHER" id="PTHR47791:SF1">
    <property type="entry name" value="ENDO MANNANASE, GH76 FAMILY (EUROFUNG)"/>
    <property type="match status" value="1"/>
</dbReference>
<protein>
    <submittedName>
        <fullName evidence="2">Coagulation factor 5/8 type domain protein</fullName>
    </submittedName>
</protein>
<dbReference type="Gene3D" id="2.60.120.260">
    <property type="entry name" value="Galactose-binding domain-like"/>
    <property type="match status" value="1"/>
</dbReference>
<dbReference type="AlphaFoldDB" id="A0A1Z4JLC2"/>
<dbReference type="InterPro" id="IPR008979">
    <property type="entry name" value="Galactose-bd-like_sf"/>
</dbReference>
<accession>A0A1Z4JLC2</accession>
<dbReference type="PANTHER" id="PTHR47791">
    <property type="entry name" value="MEIOTICALLY UP-REGULATED GENE 191 PROTEIN"/>
    <property type="match status" value="1"/>
</dbReference>
<dbReference type="GO" id="GO:0005975">
    <property type="term" value="P:carbohydrate metabolic process"/>
    <property type="evidence" value="ECO:0007669"/>
    <property type="project" value="InterPro"/>
</dbReference>
<organism evidence="2 3">
    <name type="scientific">Leptolyngbya boryana NIES-2135</name>
    <dbReference type="NCBI Taxonomy" id="1973484"/>
    <lineage>
        <taxon>Bacteria</taxon>
        <taxon>Bacillati</taxon>
        <taxon>Cyanobacteriota</taxon>
        <taxon>Cyanophyceae</taxon>
        <taxon>Leptolyngbyales</taxon>
        <taxon>Leptolyngbyaceae</taxon>
        <taxon>Leptolyngbya group</taxon>
        <taxon>Leptolyngbya</taxon>
    </lineage>
</organism>
<dbReference type="InterPro" id="IPR005084">
    <property type="entry name" value="CBM6"/>
</dbReference>
<evidence type="ECO:0000313" key="3">
    <source>
        <dbReference type="Proteomes" id="UP000217895"/>
    </source>
</evidence>
<dbReference type="SUPFAM" id="SSF49785">
    <property type="entry name" value="Galactose-binding domain-like"/>
    <property type="match status" value="1"/>
</dbReference>
<sequence>MCATTYRERADAGMATLQTFYNPATGLWKTTGWWNAANVLETTIDYCTFTDSLTYRTNIFNTFEKNKRNRFLNEFYDDQGWWALTWIKAFDLTGEVRYLEAARVIFTDMTKGWDNTCGGGIWWNKEHKYKNAISNELFLSIAARLFLRTRDQRYLDWAQRTWTWFSKTGMINARHLINDGLNAQCQNNGQPTWTYNQGVILGGLIDLYQCTNNRALLKTAEAIADAAIQNLAPNGVLKEPCEPNCGLDGPQFKGIFIRNLSDLYRTIHKLTYRDFILRNADSIWAEARNPRNQFGLCWAQKFDQADAARQSAAMDALNASIVASRTPIVLQAETATLHDLVLEAVYAGYEAGGYVAGWNRDGQWVDFNFTLPSAGRFDLIFRYAAAAGNAARFIFVNGRAIVNTQLFPGTGDWAVWSTVTLPNVALQTGNNTVSLIFNQSKGSRNWLNLDQLIIL</sequence>
<dbReference type="Proteomes" id="UP000217895">
    <property type="component" value="Chromosome"/>
</dbReference>
<dbReference type="Gene3D" id="1.50.10.20">
    <property type="match status" value="1"/>
</dbReference>
<keyword evidence="3" id="KW-1185">Reference proteome</keyword>
<feature type="domain" description="CBM6" evidence="1">
    <location>
        <begin position="328"/>
        <end position="455"/>
    </location>
</feature>
<dbReference type="InterPro" id="IPR005198">
    <property type="entry name" value="Glyco_hydro_76"/>
</dbReference>
<dbReference type="SUPFAM" id="SSF48208">
    <property type="entry name" value="Six-hairpin glycosidases"/>
    <property type="match status" value="1"/>
</dbReference>
<evidence type="ECO:0000259" key="1">
    <source>
        <dbReference type="PROSITE" id="PS51175"/>
    </source>
</evidence>
<dbReference type="EMBL" id="AP018203">
    <property type="protein sequence ID" value="BAY57565.1"/>
    <property type="molecule type" value="Genomic_DNA"/>
</dbReference>
<name>A0A1Z4JLC2_LEPBY</name>
<dbReference type="InterPro" id="IPR008928">
    <property type="entry name" value="6-hairpin_glycosidase_sf"/>
</dbReference>
<dbReference type="Pfam" id="PF03663">
    <property type="entry name" value="Glyco_hydro_76"/>
    <property type="match status" value="1"/>
</dbReference>
<reference evidence="2 3" key="1">
    <citation type="submission" date="2017-06" db="EMBL/GenBank/DDBJ databases">
        <title>Genome sequencing of cyanobaciteial culture collection at National Institute for Environmental Studies (NIES).</title>
        <authorList>
            <person name="Hirose Y."/>
            <person name="Shimura Y."/>
            <person name="Fujisawa T."/>
            <person name="Nakamura Y."/>
            <person name="Kawachi M."/>
        </authorList>
    </citation>
    <scope>NUCLEOTIDE SEQUENCE [LARGE SCALE GENOMIC DNA]</scope>
    <source>
        <strain evidence="2 3">NIES-2135</strain>
    </source>
</reference>
<evidence type="ECO:0000313" key="2">
    <source>
        <dbReference type="EMBL" id="BAY57565.1"/>
    </source>
</evidence>
<dbReference type="PROSITE" id="PS51175">
    <property type="entry name" value="CBM6"/>
    <property type="match status" value="1"/>
</dbReference>
<dbReference type="InterPro" id="IPR053169">
    <property type="entry name" value="MUG_Protein"/>
</dbReference>
<proteinExistence type="predicted"/>
<dbReference type="Pfam" id="PF03422">
    <property type="entry name" value="CBM_6"/>
    <property type="match status" value="1"/>
</dbReference>